<evidence type="ECO:0000256" key="1">
    <source>
        <dbReference type="SAM" id="MobiDB-lite"/>
    </source>
</evidence>
<proteinExistence type="predicted"/>
<dbReference type="EMBL" id="JALLAZ020001667">
    <property type="protein sequence ID" value="KAL3768978.1"/>
    <property type="molecule type" value="Genomic_DNA"/>
</dbReference>
<dbReference type="Proteomes" id="UP001530315">
    <property type="component" value="Unassembled WGS sequence"/>
</dbReference>
<gene>
    <name evidence="2" type="ORF">ACHAW5_005546</name>
</gene>
<organism evidence="2 3">
    <name type="scientific">Stephanodiscus triporus</name>
    <dbReference type="NCBI Taxonomy" id="2934178"/>
    <lineage>
        <taxon>Eukaryota</taxon>
        <taxon>Sar</taxon>
        <taxon>Stramenopiles</taxon>
        <taxon>Ochrophyta</taxon>
        <taxon>Bacillariophyta</taxon>
        <taxon>Coscinodiscophyceae</taxon>
        <taxon>Thalassiosirophycidae</taxon>
        <taxon>Stephanodiscales</taxon>
        <taxon>Stephanodiscaceae</taxon>
        <taxon>Stephanodiscus</taxon>
    </lineage>
</organism>
<feature type="compositionally biased region" description="Basic residues" evidence="1">
    <location>
        <begin position="40"/>
        <end position="60"/>
    </location>
</feature>
<feature type="region of interest" description="Disordered" evidence="1">
    <location>
        <begin position="158"/>
        <end position="178"/>
    </location>
</feature>
<protein>
    <submittedName>
        <fullName evidence="2">Uncharacterized protein</fullName>
    </submittedName>
</protein>
<dbReference type="AlphaFoldDB" id="A0ABD3MYI3"/>
<sequence>MPRSSSSGKSANGSSAKKPSAANKRAAGSAASSGAAAKNTTKKNKNKKQPPASAKKKPPAKSRVMSHTDDGTPIVNATLAQIRKGLAGKSAHQLVRVQQKDERSRLYAEAARAIGERESLALPYHGGRMWRCVVRVSDGNGARGDNRAVADDSAAAAAAVGDGNDEGGGDDVMPKKKKNTNYHSHTPLFRWYRGGLVLATLPYILDDIVEVRNRQSGKKRWANGLSDDELDSSDEEWDDGRYVVEPITRVTMESSALTISAYEDSSHPMPQVGRTWISPDLRRFSSRKSAMAHAEELIGRDLLVDRVLFGYGHNGARLTPVKPTRKAALEAGMVRFLRDGLWVVGQEEMWIERRRDILVKKQERRLLSRKSEEEGKGGAPSAVEGSHEEGTKNEAFKEDEKMVASSSTTAKNSIEEVTAAAISSAADSDTAVSAAVRSTIDAVFTAAAVSASDVSDAAVTSRDDEISAAALSVATVSAAAVKEIAKSDSFGDSMAVAEEASSYAGHDHIESDAPANQNSIDDSKPDWHAKTKIVSPEESDASTEGASKGGDPAPQQDTKRAFGTRPPPEFIPSTHYRLKQDQIARCFTACVDHYEKVMHTVKARSLYHELADGFDVFRERGRGRYDMELNLFDTEEFSFLTDRRKAAWMPIVHKILGEDALLVHKGCFISLPGAESQVYHQDGLHLNQKTHKPCYAINVFIPLVDYNNTNGPTEFCLGSHYLGHENFVKENAYVPCVKAGTPVIFDYRLGHRGLRNVSESVRPVVYLTYSSVASGKEFRDSVNFSRKRYRKLGDFVEKPLSREERVKKRRLEE</sequence>
<name>A0ABD3MYI3_9STRA</name>
<feature type="compositionally biased region" description="Low complexity" evidence="1">
    <location>
        <begin position="1"/>
        <end position="39"/>
    </location>
</feature>
<accession>A0ABD3MYI3</accession>
<keyword evidence="3" id="KW-1185">Reference proteome</keyword>
<feature type="region of interest" description="Disordered" evidence="1">
    <location>
        <begin position="367"/>
        <end position="410"/>
    </location>
</feature>
<dbReference type="Gene3D" id="2.60.120.620">
    <property type="entry name" value="q2cbj1_9rhob like domain"/>
    <property type="match status" value="1"/>
</dbReference>
<dbReference type="PANTHER" id="PTHR37563:SF2">
    <property type="entry name" value="PHYTANOYL-COA DIOXYGENASE FAMILY PROTEIN (AFU_ORTHOLOGUE AFUA_2G03330)"/>
    <property type="match status" value="1"/>
</dbReference>
<dbReference type="SUPFAM" id="SSF51197">
    <property type="entry name" value="Clavaminate synthase-like"/>
    <property type="match status" value="1"/>
</dbReference>
<reference evidence="2 3" key="1">
    <citation type="submission" date="2024-10" db="EMBL/GenBank/DDBJ databases">
        <title>Updated reference genomes for cyclostephanoid diatoms.</title>
        <authorList>
            <person name="Roberts W.R."/>
            <person name="Alverson A.J."/>
        </authorList>
    </citation>
    <scope>NUCLEOTIDE SEQUENCE [LARGE SCALE GENOMIC DNA]</scope>
    <source>
        <strain evidence="2 3">AJA276-08</strain>
    </source>
</reference>
<feature type="compositionally biased region" description="Basic and acidic residues" evidence="1">
    <location>
        <begin position="367"/>
        <end position="376"/>
    </location>
</feature>
<dbReference type="Pfam" id="PF05721">
    <property type="entry name" value="PhyH"/>
    <property type="match status" value="1"/>
</dbReference>
<dbReference type="PANTHER" id="PTHR37563">
    <property type="entry name" value="PHYTANOYL-COA DIOXYGENASE FAMILY PROTEIN (AFU_ORTHOLOGUE AFUA_2G03330)"/>
    <property type="match status" value="1"/>
</dbReference>
<evidence type="ECO:0000313" key="3">
    <source>
        <dbReference type="Proteomes" id="UP001530315"/>
    </source>
</evidence>
<dbReference type="InterPro" id="IPR051961">
    <property type="entry name" value="Fungal_Metabolite_Diox"/>
</dbReference>
<feature type="region of interest" description="Disordered" evidence="1">
    <location>
        <begin position="501"/>
        <end position="566"/>
    </location>
</feature>
<feature type="region of interest" description="Disordered" evidence="1">
    <location>
        <begin position="1"/>
        <end position="73"/>
    </location>
</feature>
<comment type="caution">
    <text evidence="2">The sequence shown here is derived from an EMBL/GenBank/DDBJ whole genome shotgun (WGS) entry which is preliminary data.</text>
</comment>
<dbReference type="InterPro" id="IPR008775">
    <property type="entry name" value="Phytyl_CoA_dOase-like"/>
</dbReference>
<feature type="compositionally biased region" description="Basic and acidic residues" evidence="1">
    <location>
        <begin position="385"/>
        <end position="402"/>
    </location>
</feature>
<evidence type="ECO:0000313" key="2">
    <source>
        <dbReference type="EMBL" id="KAL3768978.1"/>
    </source>
</evidence>